<dbReference type="PROSITE" id="PS50405">
    <property type="entry name" value="GST_CTER"/>
    <property type="match status" value="1"/>
</dbReference>
<dbReference type="InterPro" id="IPR036249">
    <property type="entry name" value="Thioredoxin-like_sf"/>
</dbReference>
<dbReference type="SUPFAM" id="SSF52833">
    <property type="entry name" value="Thioredoxin-like"/>
    <property type="match status" value="1"/>
</dbReference>
<feature type="domain" description="GST N-terminal" evidence="1">
    <location>
        <begin position="2"/>
        <end position="84"/>
    </location>
</feature>
<dbReference type="Gene3D" id="1.20.1050.10">
    <property type="match status" value="1"/>
</dbReference>
<dbReference type="Pfam" id="PF13410">
    <property type="entry name" value="GST_C_2"/>
    <property type="match status" value="1"/>
</dbReference>
<keyword evidence="3" id="KW-0808">Transferase</keyword>
<dbReference type="PROSITE" id="PS50404">
    <property type="entry name" value="GST_NTER"/>
    <property type="match status" value="1"/>
</dbReference>
<proteinExistence type="predicted"/>
<feature type="domain" description="GST C-terminal" evidence="2">
    <location>
        <begin position="86"/>
        <end position="205"/>
    </location>
</feature>
<evidence type="ECO:0000313" key="4">
    <source>
        <dbReference type="Proteomes" id="UP000192920"/>
    </source>
</evidence>
<dbReference type="STRING" id="1123014.SAMN02745746_00702"/>
<dbReference type="PANTHER" id="PTHR44051">
    <property type="entry name" value="GLUTATHIONE S-TRANSFERASE-RELATED"/>
    <property type="match status" value="1"/>
</dbReference>
<dbReference type="InterPro" id="IPR010987">
    <property type="entry name" value="Glutathione-S-Trfase_C-like"/>
</dbReference>
<evidence type="ECO:0000313" key="3">
    <source>
        <dbReference type="EMBL" id="SMF01185.1"/>
    </source>
</evidence>
<dbReference type="Proteomes" id="UP000192920">
    <property type="component" value="Unassembled WGS sequence"/>
</dbReference>
<organism evidence="3 4">
    <name type="scientific">Pseudogulbenkiania subflava DSM 22618</name>
    <dbReference type="NCBI Taxonomy" id="1123014"/>
    <lineage>
        <taxon>Bacteria</taxon>
        <taxon>Pseudomonadati</taxon>
        <taxon>Pseudomonadota</taxon>
        <taxon>Betaproteobacteria</taxon>
        <taxon>Neisseriales</taxon>
        <taxon>Chromobacteriaceae</taxon>
        <taxon>Pseudogulbenkiania</taxon>
    </lineage>
</organism>
<dbReference type="InterPro" id="IPR036282">
    <property type="entry name" value="Glutathione-S-Trfase_C_sf"/>
</dbReference>
<reference evidence="4" key="1">
    <citation type="submission" date="2017-04" db="EMBL/GenBank/DDBJ databases">
        <authorList>
            <person name="Varghese N."/>
            <person name="Submissions S."/>
        </authorList>
    </citation>
    <scope>NUCLEOTIDE SEQUENCE [LARGE SCALE GENOMIC DNA]</scope>
    <source>
        <strain evidence="4">DSM 22618</strain>
    </source>
</reference>
<keyword evidence="4" id="KW-1185">Reference proteome</keyword>
<dbReference type="RefSeq" id="WP_085275055.1">
    <property type="nucleotide sequence ID" value="NZ_FXAG01000003.1"/>
</dbReference>
<dbReference type="Pfam" id="PF13409">
    <property type="entry name" value="GST_N_2"/>
    <property type="match status" value="1"/>
</dbReference>
<accession>A0A1Y6BAC6</accession>
<evidence type="ECO:0000259" key="2">
    <source>
        <dbReference type="PROSITE" id="PS50405"/>
    </source>
</evidence>
<evidence type="ECO:0000259" key="1">
    <source>
        <dbReference type="PROSITE" id="PS50404"/>
    </source>
</evidence>
<dbReference type="Gene3D" id="3.40.30.10">
    <property type="entry name" value="Glutaredoxin"/>
    <property type="match status" value="1"/>
</dbReference>
<dbReference type="SUPFAM" id="SSF47616">
    <property type="entry name" value="GST C-terminal domain-like"/>
    <property type="match status" value="1"/>
</dbReference>
<dbReference type="GO" id="GO:0016740">
    <property type="term" value="F:transferase activity"/>
    <property type="evidence" value="ECO:0007669"/>
    <property type="project" value="UniProtKB-KW"/>
</dbReference>
<dbReference type="SFLD" id="SFLDS00019">
    <property type="entry name" value="Glutathione_Transferase_(cytos"/>
    <property type="match status" value="1"/>
</dbReference>
<dbReference type="InterPro" id="IPR040079">
    <property type="entry name" value="Glutathione_S-Trfase"/>
</dbReference>
<sequence>MSTLTLYGNRFSGHSYKVRLALMLGDVSHEYRHVDLAAPRAERPDDFRAASRWDEVPALVVDGVAMVQSNAILQWLAESEGVLAGRPGERQGIREWLGWEANRIGLSVPNLRYYRRFASVPAEVEAWLELRTCADLAVLDAQFARQPFLLESGPTIADLSASAYLWWLDEAGLSIRDWPHVAAWLERLAALPGWQHPDQLMAPDIPD</sequence>
<gene>
    <name evidence="3" type="ORF">SAMN02745746_00702</name>
</gene>
<dbReference type="PANTHER" id="PTHR44051:SF2">
    <property type="entry name" value="HYPOTHETICAL GLUTATHIONE S-TRANSFERASE LIKE PROTEIN"/>
    <property type="match status" value="1"/>
</dbReference>
<name>A0A1Y6BAC6_9NEIS</name>
<dbReference type="EMBL" id="FXAG01000003">
    <property type="protein sequence ID" value="SMF01185.1"/>
    <property type="molecule type" value="Genomic_DNA"/>
</dbReference>
<dbReference type="InterPro" id="IPR004045">
    <property type="entry name" value="Glutathione_S-Trfase_N"/>
</dbReference>
<dbReference type="AlphaFoldDB" id="A0A1Y6BAC6"/>
<protein>
    <submittedName>
        <fullName evidence="3">Glutathione S-transferase</fullName>
    </submittedName>
</protein>